<name>A0A1Y1YYX7_9FUNG</name>
<dbReference type="AlphaFoldDB" id="A0A1Y1YYX7"/>
<dbReference type="Proteomes" id="UP000193498">
    <property type="component" value="Unassembled WGS sequence"/>
</dbReference>
<proteinExistence type="predicted"/>
<dbReference type="SUPFAM" id="SSF54928">
    <property type="entry name" value="RNA-binding domain, RBD"/>
    <property type="match status" value="1"/>
</dbReference>
<comment type="caution">
    <text evidence="1">The sequence shown here is derived from an EMBL/GenBank/DDBJ whole genome shotgun (WGS) entry which is preliminary data.</text>
</comment>
<keyword evidence="2" id="KW-1185">Reference proteome</keyword>
<dbReference type="STRING" id="1314790.A0A1Y1YYX7"/>
<dbReference type="Gene3D" id="3.30.70.330">
    <property type="match status" value="1"/>
</dbReference>
<organism evidence="1 2">
    <name type="scientific">Basidiobolus meristosporus CBS 931.73</name>
    <dbReference type="NCBI Taxonomy" id="1314790"/>
    <lineage>
        <taxon>Eukaryota</taxon>
        <taxon>Fungi</taxon>
        <taxon>Fungi incertae sedis</taxon>
        <taxon>Zoopagomycota</taxon>
        <taxon>Entomophthoromycotina</taxon>
        <taxon>Basidiobolomycetes</taxon>
        <taxon>Basidiobolales</taxon>
        <taxon>Basidiobolaceae</taxon>
        <taxon>Basidiobolus</taxon>
    </lineage>
</organism>
<sequence>MSQPYGIEGTESTGAGIYESQTAASNFLVVKISNIPWDVSQNDIKTFAQSYEIPDEKTLAQAIHIIMDRYISVRLSTGKTLSYAFVEMRNIHDVLDMVQTKNLKVLKGRILEGFFRRVRRCIATGNPQRENHAAHNVTIA</sequence>
<gene>
    <name evidence="1" type="ORF">K493DRAFT_346242</name>
</gene>
<dbReference type="GO" id="GO:0003676">
    <property type="term" value="F:nucleic acid binding"/>
    <property type="evidence" value="ECO:0007669"/>
    <property type="project" value="InterPro"/>
</dbReference>
<dbReference type="OrthoDB" id="336240at2759"/>
<evidence type="ECO:0008006" key="3">
    <source>
        <dbReference type="Google" id="ProtNLM"/>
    </source>
</evidence>
<protein>
    <recommendedName>
        <fullName evidence="3">RRM domain-containing protein</fullName>
    </recommendedName>
</protein>
<dbReference type="InterPro" id="IPR035979">
    <property type="entry name" value="RBD_domain_sf"/>
</dbReference>
<dbReference type="EMBL" id="MCFE01000048">
    <property type="protein sequence ID" value="ORY03258.1"/>
    <property type="molecule type" value="Genomic_DNA"/>
</dbReference>
<evidence type="ECO:0000313" key="2">
    <source>
        <dbReference type="Proteomes" id="UP000193498"/>
    </source>
</evidence>
<dbReference type="InterPro" id="IPR012677">
    <property type="entry name" value="Nucleotide-bd_a/b_plait_sf"/>
</dbReference>
<accession>A0A1Y1YYX7</accession>
<reference evidence="1 2" key="1">
    <citation type="submission" date="2016-07" db="EMBL/GenBank/DDBJ databases">
        <title>Pervasive Adenine N6-methylation of Active Genes in Fungi.</title>
        <authorList>
            <consortium name="DOE Joint Genome Institute"/>
            <person name="Mondo S.J."/>
            <person name="Dannebaum R.O."/>
            <person name="Kuo R.C."/>
            <person name="Labutti K."/>
            <person name="Haridas S."/>
            <person name="Kuo A."/>
            <person name="Salamov A."/>
            <person name="Ahrendt S.R."/>
            <person name="Lipzen A."/>
            <person name="Sullivan W."/>
            <person name="Andreopoulos W.B."/>
            <person name="Clum A."/>
            <person name="Lindquist E."/>
            <person name="Daum C."/>
            <person name="Ramamoorthy G.K."/>
            <person name="Gryganskyi A."/>
            <person name="Culley D."/>
            <person name="Magnuson J.K."/>
            <person name="James T.Y."/>
            <person name="O'Malley M.A."/>
            <person name="Stajich J.E."/>
            <person name="Spatafora J.W."/>
            <person name="Visel A."/>
            <person name="Grigoriev I.V."/>
        </authorList>
    </citation>
    <scope>NUCLEOTIDE SEQUENCE [LARGE SCALE GENOMIC DNA]</scope>
    <source>
        <strain evidence="1 2">CBS 931.73</strain>
    </source>
</reference>
<dbReference type="InParanoid" id="A0A1Y1YYX7"/>
<evidence type="ECO:0000313" key="1">
    <source>
        <dbReference type="EMBL" id="ORY03258.1"/>
    </source>
</evidence>